<comment type="caution">
    <text evidence="2">The sequence shown here is derived from an EMBL/GenBank/DDBJ whole genome shotgun (WGS) entry which is preliminary data.</text>
</comment>
<evidence type="ECO:0000256" key="1">
    <source>
        <dbReference type="SAM" id="MobiDB-lite"/>
    </source>
</evidence>
<evidence type="ECO:0000313" key="2">
    <source>
        <dbReference type="EMBL" id="GMH55201.1"/>
    </source>
</evidence>
<dbReference type="OrthoDB" id="10391075at2759"/>
<protein>
    <submittedName>
        <fullName evidence="2">Uncharacterized protein</fullName>
    </submittedName>
</protein>
<reference evidence="2" key="1">
    <citation type="submission" date="2022-07" db="EMBL/GenBank/DDBJ databases">
        <title>Genome analysis of Parmales, a sister group of diatoms, reveals the evolutionary specialization of diatoms from phago-mixotrophs to photoautotrophs.</title>
        <authorList>
            <person name="Ban H."/>
            <person name="Sato S."/>
            <person name="Yoshikawa S."/>
            <person name="Kazumasa Y."/>
            <person name="Nakamura Y."/>
            <person name="Ichinomiya M."/>
            <person name="Saitoh K."/>
            <person name="Sato N."/>
            <person name="Blanc-Mathieu R."/>
            <person name="Endo H."/>
            <person name="Kuwata A."/>
            <person name="Ogata H."/>
        </authorList>
    </citation>
    <scope>NUCLEOTIDE SEQUENCE</scope>
</reference>
<dbReference type="Proteomes" id="UP001165082">
    <property type="component" value="Unassembled WGS sequence"/>
</dbReference>
<keyword evidence="3" id="KW-1185">Reference proteome</keyword>
<dbReference type="AlphaFoldDB" id="A0A9W6ZMY4"/>
<organism evidence="2 3">
    <name type="scientific">Triparma retinervis</name>
    <dbReference type="NCBI Taxonomy" id="2557542"/>
    <lineage>
        <taxon>Eukaryota</taxon>
        <taxon>Sar</taxon>
        <taxon>Stramenopiles</taxon>
        <taxon>Ochrophyta</taxon>
        <taxon>Bolidophyceae</taxon>
        <taxon>Parmales</taxon>
        <taxon>Triparmaceae</taxon>
        <taxon>Triparma</taxon>
    </lineage>
</organism>
<accession>A0A9W6ZMY4</accession>
<name>A0A9W6ZMY4_9STRA</name>
<feature type="compositionally biased region" description="Basic and acidic residues" evidence="1">
    <location>
        <begin position="939"/>
        <end position="953"/>
    </location>
</feature>
<evidence type="ECO:0000313" key="3">
    <source>
        <dbReference type="Proteomes" id="UP001165082"/>
    </source>
</evidence>
<feature type="region of interest" description="Disordered" evidence="1">
    <location>
        <begin position="939"/>
        <end position="974"/>
    </location>
</feature>
<sequence>MGPPSLTKALRPSNLRKGTKQAHIIAVAAIKELLLGSEKQELDAGKGSEMIFNIDGRRGSRLTREDREDIDSVVSFLSNNTKGTKTKIFKELLTPRSLQLMGADDEISVISDDAGDGSVSRLTFEHRTLRTAQGSVAGGDNDDNNHAFLDEASSVMKRRSFRRWRSLVRSRILARFALRALRRYSKSMNKSKTVAFRIWLLYLTHLKTFCFGGLKRWREYKRWCESVSRHVEDCVWETLAANAVRGREIKLKTRVCLETYRQRLLKASWGWFRTKCKAVAVKAMVERRKMVSFFNFLSLRMRLRSVQNEYVVSKGFKWWKRAANVRMTVRRVTEACHKWIAEKIFSEWRGWYVGEKKMRHFRASTVMKLKERTLYNWLTWTERQRGVREIGKRVEERWMRECWKYWLLNVEVSRKERKDEELAKSWWERKEKAQGFMNFIANRARKKVARTNAERAGKWRLESIKSSGFSRFVAVSKRIIFSRGVEREALRVGIKFRSDFTKQKMVRKMVRETELSVQARESLKRAVRWWEIGRLKVGMTRFYLCVRMRRMRRRRERRAKLDVLARLAEVRVSKKKLKTIVRTIGRNVDQRIGKECWQRWRETWKEKKGENALLLRAEKFWEDKVAYQALRRWSVRSLRRVAGYQIADRFRARKVLSVWGRLAEGWGDERVAIWRGERWREIRGMETGLRALRELRQIKKWERDSLEVWRAKGKVTSLSSIWMCFRKLSFMRKLKVEANVNARALGARRRLQTLRKCFAEIKDVAVLWNKVEAIFDTWRDKAETDKEGLVKAAKMGRKLKKRRALRAWLTELQNTKKLKEAENMWRLRMLKICVRKIREYKNAQLRIPVQQGERKRVVLRKMRVAVLKLQLSRAHWARNLVRRCFSCWRQYDILLAQNAGNFRRRVLMELGFRGLQAGEKLGRRGRWIGKLMGGRREISGGYADRHESQKEQEGMGGGGNMFSPGISRKRGYSK</sequence>
<proteinExistence type="predicted"/>
<gene>
    <name evidence="2" type="ORF">TrRE_jg7860</name>
</gene>
<dbReference type="EMBL" id="BRXZ01000830">
    <property type="protein sequence ID" value="GMH55201.1"/>
    <property type="molecule type" value="Genomic_DNA"/>
</dbReference>